<feature type="domain" description="DUF1281" evidence="1">
    <location>
        <begin position="30"/>
        <end position="205"/>
    </location>
</feature>
<dbReference type="Pfam" id="PF06924">
    <property type="entry name" value="DUF1281"/>
    <property type="match status" value="1"/>
</dbReference>
<dbReference type="RefSeq" id="WP_133815247.1">
    <property type="nucleotide sequence ID" value="NZ_CAWPIF010000154.1"/>
</dbReference>
<name>A0ABX0GQK9_9GAMM</name>
<accession>A0ABX0GQK9</accession>
<dbReference type="Pfam" id="PF18406">
    <property type="entry name" value="DUF1281_C"/>
    <property type="match status" value="1"/>
</dbReference>
<dbReference type="SUPFAM" id="SSF160940">
    <property type="entry name" value="Api92-like"/>
    <property type="match status" value="1"/>
</dbReference>
<dbReference type="InterPro" id="IPR023136">
    <property type="entry name" value="Api92-like_dom_sf"/>
</dbReference>
<dbReference type="Gene3D" id="3.30.70.1270">
    <property type="entry name" value="Api92-like domains"/>
    <property type="match status" value="1"/>
</dbReference>
<proteinExistence type="predicted"/>
<organism evidence="3 4">
    <name type="scientific">Photorhabdus tasmaniensis</name>
    <dbReference type="NCBI Taxonomy" id="1004159"/>
    <lineage>
        <taxon>Bacteria</taxon>
        <taxon>Pseudomonadati</taxon>
        <taxon>Pseudomonadota</taxon>
        <taxon>Gammaproteobacteria</taxon>
        <taxon>Enterobacterales</taxon>
        <taxon>Morganellaceae</taxon>
        <taxon>Photorhabdus</taxon>
    </lineage>
</organism>
<dbReference type="InterPro" id="IPR009694">
    <property type="entry name" value="DUF1281"/>
</dbReference>
<evidence type="ECO:0000313" key="3">
    <source>
        <dbReference type="EMBL" id="NHB90486.1"/>
    </source>
</evidence>
<reference evidence="3 4" key="1">
    <citation type="submission" date="2018-02" db="EMBL/GenBank/DDBJ databases">
        <authorList>
            <person name="Machado R.A."/>
        </authorList>
    </citation>
    <scope>NUCLEOTIDE SEQUENCE [LARGE SCALE GENOMIC DNA]</scope>
    <source>
        <strain evidence="3 4">T327</strain>
    </source>
</reference>
<sequence length="324" mass="36653">MPKGYANRLHITGHPDQLEALQQWGLGDRIPYYGQAIHQSIKLFVAGCAGLLQPTETTDYSLYPALVAKGTGVDSPENRAFEHWLALLKENVALDEVTSQQIDRLYQQSGLAARKWQTLLPAERETIRALFNQKSCDWFGLLTWNAERDAEMLWSHLDDRLTETVPGDLFLLIPTHLASEINGSCGRLLKDHETTRELYFRLYGMIQPQGYDIAWKRNDDSSLIGSFDTAPLGPWREKIIAALSRQYHCHITHYFEDARGLCGYNEYRNGQWEAGSSDELELGEEDGIRKVIGLAYILGNVLHDGDECTDSVISLIPQGRFVVN</sequence>
<dbReference type="Proteomes" id="UP000697802">
    <property type="component" value="Unassembled WGS sequence"/>
</dbReference>
<dbReference type="Gene3D" id="1.10.3530.10">
    <property type="entry name" value="Api92-like"/>
    <property type="match status" value="1"/>
</dbReference>
<evidence type="ECO:0000313" key="4">
    <source>
        <dbReference type="Proteomes" id="UP000697802"/>
    </source>
</evidence>
<feature type="domain" description="YubB ferredoxin-like" evidence="2">
    <location>
        <begin position="210"/>
        <end position="287"/>
    </location>
</feature>
<comment type="caution">
    <text evidence="3">The sequence shown here is derived from an EMBL/GenBank/DDBJ whole genome shotgun (WGS) entry which is preliminary data.</text>
</comment>
<protein>
    <recommendedName>
        <fullName evidence="5">DUF1281 domain-containing protein</fullName>
    </recommendedName>
</protein>
<evidence type="ECO:0000259" key="1">
    <source>
        <dbReference type="Pfam" id="PF06924"/>
    </source>
</evidence>
<gene>
    <name evidence="3" type="ORF">C5471_23565</name>
</gene>
<dbReference type="InterPro" id="IPR041329">
    <property type="entry name" value="YubB_C"/>
</dbReference>
<dbReference type="EMBL" id="PUJU01000154">
    <property type="protein sequence ID" value="NHB90486.1"/>
    <property type="molecule type" value="Genomic_DNA"/>
</dbReference>
<keyword evidence="4" id="KW-1185">Reference proteome</keyword>
<evidence type="ECO:0000259" key="2">
    <source>
        <dbReference type="Pfam" id="PF18406"/>
    </source>
</evidence>
<evidence type="ECO:0008006" key="5">
    <source>
        <dbReference type="Google" id="ProtNLM"/>
    </source>
</evidence>